<gene>
    <name evidence="1" type="ORF">ASAP_1414</name>
</gene>
<name>A0A060QE96_9PROT</name>
<proteinExistence type="predicted"/>
<dbReference type="Pfam" id="PF11011">
    <property type="entry name" value="DUF2849"/>
    <property type="match status" value="1"/>
</dbReference>
<dbReference type="Proteomes" id="UP000027583">
    <property type="component" value="Unassembled WGS sequence"/>
</dbReference>
<organism evidence="1 2">
    <name type="scientific">Asaia bogorensis</name>
    <dbReference type="NCBI Taxonomy" id="91915"/>
    <lineage>
        <taxon>Bacteria</taxon>
        <taxon>Pseudomonadati</taxon>
        <taxon>Pseudomonadota</taxon>
        <taxon>Alphaproteobacteria</taxon>
        <taxon>Acetobacterales</taxon>
        <taxon>Acetobacteraceae</taxon>
        <taxon>Asaia</taxon>
    </lineage>
</organism>
<dbReference type="InterPro" id="IPR021270">
    <property type="entry name" value="DUF2849"/>
</dbReference>
<reference evidence="1 2" key="1">
    <citation type="journal article" date="2014" name="Genome Biol. Evol.">
        <title>Acetic acid bacteria genomes reveal functional traits for adaptation to life in insect guts.</title>
        <authorList>
            <person name="Chouaia B."/>
            <person name="Gaiarsa S."/>
            <person name="Crotti E."/>
            <person name="Comandatore F."/>
            <person name="Degli Esposti M."/>
            <person name="Ricci I."/>
            <person name="Alma A."/>
            <person name="Favia G."/>
            <person name="Bandi C."/>
            <person name="Daffonchio D."/>
        </authorList>
    </citation>
    <scope>NUCLEOTIDE SEQUENCE [LARGE SCALE GENOMIC DNA]</scope>
    <source>
        <strain evidence="1 2">SF2.1</strain>
    </source>
</reference>
<dbReference type="EMBL" id="CBLX010000009">
    <property type="protein sequence ID" value="CDG39459.1"/>
    <property type="molecule type" value="Genomic_DNA"/>
</dbReference>
<dbReference type="eggNOG" id="ENOG50339T3">
    <property type="taxonomic scope" value="Bacteria"/>
</dbReference>
<reference evidence="1 2" key="2">
    <citation type="journal article" date="2014" name="PLoS ONE">
        <title>Evolution of mitochondria reconstructed from the energy metabolism of living bacteria.</title>
        <authorList>
            <person name="Degli Esposti M."/>
            <person name="Chouaia B."/>
            <person name="Comandatore F."/>
            <person name="Crotti E."/>
            <person name="Sassera D."/>
            <person name="Lievens P.M."/>
            <person name="Daffonchio D."/>
            <person name="Bandi C."/>
        </authorList>
    </citation>
    <scope>NUCLEOTIDE SEQUENCE [LARGE SCALE GENOMIC DNA]</scope>
    <source>
        <strain evidence="1 2">SF2.1</strain>
    </source>
</reference>
<accession>A0A060QE96</accession>
<dbReference type="AlphaFoldDB" id="A0A060QE96"/>
<dbReference type="RefSeq" id="WP_023977350.1">
    <property type="nucleotide sequence ID" value="NZ_CBLX010000009.1"/>
</dbReference>
<protein>
    <recommendedName>
        <fullName evidence="3">DUF2849 domain-containing protein</fullName>
    </recommendedName>
</protein>
<evidence type="ECO:0000313" key="2">
    <source>
        <dbReference type="Proteomes" id="UP000027583"/>
    </source>
</evidence>
<comment type="caution">
    <text evidence="1">The sequence shown here is derived from an EMBL/GenBank/DDBJ whole genome shotgun (WGS) entry which is preliminary data.</text>
</comment>
<sequence>MKRAIRIGAGEALVLTANRLLDGHIVWRDASGAWQRSIAHAAILAPENYESALENAIQSAQKDGVVGIYEVVVRPAKVAEPVSVRERIRAFGPTVHPQFATELDA</sequence>
<evidence type="ECO:0008006" key="3">
    <source>
        <dbReference type="Google" id="ProtNLM"/>
    </source>
</evidence>
<evidence type="ECO:0000313" key="1">
    <source>
        <dbReference type="EMBL" id="CDG39459.1"/>
    </source>
</evidence>